<dbReference type="InterPro" id="IPR017972">
    <property type="entry name" value="Cyt_P450_CS"/>
</dbReference>
<organism evidence="15 16">
    <name type="scientific">Salvator merianae</name>
    <name type="common">Argentine black and white tegu</name>
    <name type="synonym">Tupinambis merianae</name>
    <dbReference type="NCBI Taxonomy" id="96440"/>
    <lineage>
        <taxon>Eukaryota</taxon>
        <taxon>Metazoa</taxon>
        <taxon>Chordata</taxon>
        <taxon>Craniata</taxon>
        <taxon>Vertebrata</taxon>
        <taxon>Euteleostomi</taxon>
        <taxon>Lepidosauria</taxon>
        <taxon>Squamata</taxon>
        <taxon>Bifurcata</taxon>
        <taxon>Unidentata</taxon>
        <taxon>Episquamata</taxon>
        <taxon>Laterata</taxon>
        <taxon>Teiioidea</taxon>
        <taxon>Teiidae</taxon>
        <taxon>Salvator</taxon>
    </lineage>
</organism>
<evidence type="ECO:0000313" key="15">
    <source>
        <dbReference type="Ensembl" id="ENSSMRP00000025523.1"/>
    </source>
</evidence>
<dbReference type="GO" id="GO:0016712">
    <property type="term" value="F:oxidoreductase activity, acting on paired donors, with incorporation or reduction of molecular oxygen, reduced flavin or flavoprotein as one donor, and incorporation of one atom of oxygen"/>
    <property type="evidence" value="ECO:0007669"/>
    <property type="project" value="InterPro"/>
</dbReference>
<name>A0A8D0E2Q6_SALMN</name>
<dbReference type="InterPro" id="IPR002401">
    <property type="entry name" value="Cyt_P450_E_grp-I"/>
</dbReference>
<dbReference type="SUPFAM" id="SSF48264">
    <property type="entry name" value="Cytochrome P450"/>
    <property type="match status" value="1"/>
</dbReference>
<keyword evidence="6 13" id="KW-0479">Metal-binding</keyword>
<reference evidence="15" key="1">
    <citation type="submission" date="2025-08" db="UniProtKB">
        <authorList>
            <consortium name="Ensembl"/>
        </authorList>
    </citation>
    <scope>IDENTIFICATION</scope>
</reference>
<keyword evidence="10 13" id="KW-0408">Iron</keyword>
<keyword evidence="16" id="KW-1185">Reference proteome</keyword>
<dbReference type="GO" id="GO:0005506">
    <property type="term" value="F:iron ion binding"/>
    <property type="evidence" value="ECO:0007669"/>
    <property type="project" value="InterPro"/>
</dbReference>
<keyword evidence="7" id="KW-0256">Endoplasmic reticulum</keyword>
<keyword evidence="12" id="KW-0472">Membrane</keyword>
<keyword evidence="5 13" id="KW-0349">Heme</keyword>
<dbReference type="InterPro" id="IPR008067">
    <property type="entry name" value="Cyt_P450_E_grp-I_CYP2A-like"/>
</dbReference>
<keyword evidence="8" id="KW-0492">Microsome</keyword>
<dbReference type="InterPro" id="IPR050182">
    <property type="entry name" value="Cytochrome_P450_fam2"/>
</dbReference>
<evidence type="ECO:0000256" key="4">
    <source>
        <dbReference type="ARBA" id="ARBA00010617"/>
    </source>
</evidence>
<dbReference type="Pfam" id="PF00067">
    <property type="entry name" value="p450"/>
    <property type="match status" value="1"/>
</dbReference>
<dbReference type="PRINTS" id="PR01684">
    <property type="entry name" value="EP450ICYP2A"/>
</dbReference>
<evidence type="ECO:0000313" key="16">
    <source>
        <dbReference type="Proteomes" id="UP000694421"/>
    </source>
</evidence>
<feature type="binding site" description="axial binding residue" evidence="13">
    <location>
        <position position="220"/>
    </location>
    <ligand>
        <name>heme</name>
        <dbReference type="ChEBI" id="CHEBI:30413"/>
    </ligand>
    <ligandPart>
        <name>Fe</name>
        <dbReference type="ChEBI" id="CHEBI:18248"/>
    </ligandPart>
</feature>
<dbReference type="FunFam" id="1.10.630.10:FF:000238">
    <property type="entry name" value="Cytochrome P450 2A6"/>
    <property type="match status" value="1"/>
</dbReference>
<dbReference type="GO" id="GO:0006082">
    <property type="term" value="P:organic acid metabolic process"/>
    <property type="evidence" value="ECO:0007669"/>
    <property type="project" value="TreeGrafter"/>
</dbReference>
<protein>
    <submittedName>
        <fullName evidence="15">Uncharacterized protein</fullName>
    </submittedName>
</protein>
<dbReference type="InterPro" id="IPR001128">
    <property type="entry name" value="Cyt_P450"/>
</dbReference>
<dbReference type="GO" id="GO:0006805">
    <property type="term" value="P:xenobiotic metabolic process"/>
    <property type="evidence" value="ECO:0007669"/>
    <property type="project" value="TreeGrafter"/>
</dbReference>
<evidence type="ECO:0000256" key="7">
    <source>
        <dbReference type="ARBA" id="ARBA00022824"/>
    </source>
</evidence>
<dbReference type="GeneTree" id="ENSGT00940000163166"/>
<evidence type="ECO:0000256" key="8">
    <source>
        <dbReference type="ARBA" id="ARBA00022848"/>
    </source>
</evidence>
<keyword evidence="9 14" id="KW-0560">Oxidoreductase</keyword>
<evidence type="ECO:0000256" key="1">
    <source>
        <dbReference type="ARBA" id="ARBA00001971"/>
    </source>
</evidence>
<dbReference type="GO" id="GO:0020037">
    <property type="term" value="F:heme binding"/>
    <property type="evidence" value="ECO:0007669"/>
    <property type="project" value="InterPro"/>
</dbReference>
<dbReference type="PANTHER" id="PTHR24300">
    <property type="entry name" value="CYTOCHROME P450 508A4-RELATED"/>
    <property type="match status" value="1"/>
</dbReference>
<evidence type="ECO:0000256" key="13">
    <source>
        <dbReference type="PIRSR" id="PIRSR602401-1"/>
    </source>
</evidence>
<dbReference type="Ensembl" id="ENSSMRT00000029872.1">
    <property type="protein sequence ID" value="ENSSMRP00000025523.1"/>
    <property type="gene ID" value="ENSSMRG00000019731.1"/>
</dbReference>
<evidence type="ECO:0000256" key="10">
    <source>
        <dbReference type="ARBA" id="ARBA00023004"/>
    </source>
</evidence>
<evidence type="ECO:0000256" key="12">
    <source>
        <dbReference type="ARBA" id="ARBA00023136"/>
    </source>
</evidence>
<evidence type="ECO:0000256" key="3">
    <source>
        <dbReference type="ARBA" id="ARBA00004406"/>
    </source>
</evidence>
<comment type="similarity">
    <text evidence="4 14">Belongs to the cytochrome P450 family.</text>
</comment>
<dbReference type="InterPro" id="IPR036396">
    <property type="entry name" value="Cyt_P450_sf"/>
</dbReference>
<evidence type="ECO:0000256" key="11">
    <source>
        <dbReference type="ARBA" id="ARBA00023033"/>
    </source>
</evidence>
<dbReference type="PRINTS" id="PR00463">
    <property type="entry name" value="EP450I"/>
</dbReference>
<evidence type="ECO:0000256" key="2">
    <source>
        <dbReference type="ARBA" id="ARBA00004174"/>
    </source>
</evidence>
<accession>A0A8D0E2Q6</accession>
<evidence type="ECO:0000256" key="5">
    <source>
        <dbReference type="ARBA" id="ARBA00022617"/>
    </source>
</evidence>
<dbReference type="Gene3D" id="1.10.630.10">
    <property type="entry name" value="Cytochrome P450"/>
    <property type="match status" value="1"/>
</dbReference>
<sequence>MYEVLPGIMKHLPGPHQETLSNVEIVLSFAKKEIEKHKENQVLHDPRDFIDFYLLQMAKSKNDPESTYDEAGLAQCIFDLFIAGTETTATTLRWGLLLLQHHPDVQGERILIEDAFGSSQSISYQDQKKLPYTKAVIHEIQRLKFVLVAGIPRQCVKDTNVGDFLIPKGSVVCPDLNTVLRDPKHWKKAEDFHPEHFLDDEGQFVAREEFMPFGTGARICVGEQLAKIELFIFFTSLIRTFKFLKPEGVKEISQEPVEGFTVHPQPYKICAVRR</sequence>
<dbReference type="GO" id="GO:0005789">
    <property type="term" value="C:endoplasmic reticulum membrane"/>
    <property type="evidence" value="ECO:0007669"/>
    <property type="project" value="UniProtKB-SubCell"/>
</dbReference>
<evidence type="ECO:0000256" key="6">
    <source>
        <dbReference type="ARBA" id="ARBA00022723"/>
    </source>
</evidence>
<dbReference type="AlphaFoldDB" id="A0A8D0E2Q6"/>
<dbReference type="Proteomes" id="UP000694421">
    <property type="component" value="Unplaced"/>
</dbReference>
<dbReference type="PANTHER" id="PTHR24300:SF134">
    <property type="entry name" value="CYTOCHROME P450, FAMILY 2, SUBFAMILY AB, POLYPEPTIDE 2-RELATED"/>
    <property type="match status" value="1"/>
</dbReference>
<dbReference type="PROSITE" id="PS00086">
    <property type="entry name" value="CYTOCHROME_P450"/>
    <property type="match status" value="1"/>
</dbReference>
<keyword evidence="11 14" id="KW-0503">Monooxygenase</keyword>
<proteinExistence type="inferred from homology"/>
<evidence type="ECO:0000256" key="9">
    <source>
        <dbReference type="ARBA" id="ARBA00023002"/>
    </source>
</evidence>
<dbReference type="PRINTS" id="PR00385">
    <property type="entry name" value="P450"/>
</dbReference>
<comment type="cofactor">
    <cofactor evidence="1 13">
        <name>heme</name>
        <dbReference type="ChEBI" id="CHEBI:30413"/>
    </cofactor>
</comment>
<evidence type="ECO:0000256" key="14">
    <source>
        <dbReference type="RuleBase" id="RU000461"/>
    </source>
</evidence>
<dbReference type="OMA" id="TELEWTM"/>
<reference evidence="15" key="2">
    <citation type="submission" date="2025-09" db="UniProtKB">
        <authorList>
            <consortium name="Ensembl"/>
        </authorList>
    </citation>
    <scope>IDENTIFICATION</scope>
</reference>
<comment type="subcellular location">
    <subcellularLocation>
        <location evidence="3">Endoplasmic reticulum membrane</location>
        <topology evidence="3">Peripheral membrane protein</topology>
    </subcellularLocation>
    <subcellularLocation>
        <location evidence="2">Microsome membrane</location>
        <topology evidence="2">Peripheral membrane protein</topology>
    </subcellularLocation>
</comment>